<dbReference type="InterPro" id="IPR018316">
    <property type="entry name" value="Tubulin/FtsZ_2-layer-sand-dom"/>
</dbReference>
<dbReference type="PANTHER" id="PTHR30314">
    <property type="entry name" value="CELL DIVISION PROTEIN FTSZ-RELATED"/>
    <property type="match status" value="1"/>
</dbReference>
<comment type="subunit">
    <text evidence="4">Homodimer. Polymerizes to form a dynamic ring structure in a strictly GTP-dependent manner. Interacts directly with several other division proteins.</text>
</comment>
<feature type="binding site" evidence="4">
    <location>
        <position position="195"/>
    </location>
    <ligand>
        <name>GTP</name>
        <dbReference type="ChEBI" id="CHEBI:37565"/>
    </ligand>
</feature>
<dbReference type="GO" id="GO:0051258">
    <property type="term" value="P:protein polymerization"/>
    <property type="evidence" value="ECO:0007669"/>
    <property type="project" value="UniProtKB-UniRule"/>
</dbReference>
<reference evidence="9" key="1">
    <citation type="submission" date="2020-10" db="EMBL/GenBank/DDBJ databases">
        <authorList>
            <person name="Gilroy R."/>
        </authorList>
    </citation>
    <scope>NUCLEOTIDE SEQUENCE</scope>
    <source>
        <strain evidence="9">7293</strain>
    </source>
</reference>
<feature type="domain" description="Tubulin/FtsZ GTPase" evidence="7">
    <location>
        <begin position="21"/>
        <end position="213"/>
    </location>
</feature>
<keyword evidence="4 9" id="KW-0132">Cell division</keyword>
<feature type="binding site" evidence="4">
    <location>
        <begin position="116"/>
        <end position="118"/>
    </location>
    <ligand>
        <name>GTP</name>
        <dbReference type="ChEBI" id="CHEBI:37565"/>
    </ligand>
</feature>
<dbReference type="CDD" id="cd02201">
    <property type="entry name" value="FtsZ_type1"/>
    <property type="match status" value="1"/>
</dbReference>
<dbReference type="PROSITE" id="PS01134">
    <property type="entry name" value="FTSZ_1"/>
    <property type="match status" value="1"/>
</dbReference>
<dbReference type="InterPro" id="IPR045061">
    <property type="entry name" value="FtsZ/CetZ"/>
</dbReference>
<evidence type="ECO:0000256" key="6">
    <source>
        <dbReference type="SAM" id="MobiDB-lite"/>
    </source>
</evidence>
<dbReference type="InterPro" id="IPR037103">
    <property type="entry name" value="Tubulin/FtsZ-like_C"/>
</dbReference>
<feature type="domain" description="Tubulin/FtsZ 2-layer sandwich" evidence="8">
    <location>
        <begin position="215"/>
        <end position="333"/>
    </location>
</feature>
<sequence>MDFDIFDIEDATASGEAAPTIIKVVGVGGGGGNAVNRMIASGLKKVSFVALNTDVQALQRSNAQTRIAIGKELTGGLGAGGVPEVGEKAALESKEEIKAELENSDMVFITAGMGGGTGTGAAAVVAEISKSLGALTVAVVTTPFAFEGKKKLLLAQQGIDRLRKQVDTLILIPNQHLLKVVEANTPIKQAFLIADSALLQAVQGISDLITEPGEINIDFADVKTIMKGKGDALIGLGFGEGANRAVDAAKLAISNPLLENASIDGAKSVLVNLAGGDNLTLQEYQDVVEVITESCAEDALIIAGQSYNQALGDRIKVTVIATGFEHRDVSVAADPEADIFRRKLEESERMAAEAPVQRAPEPKIQNPPQPEPQVQPQRQPSDPATITVNRWQDLQQQLGKRGGRENDYSIPAVLRYSRSDDDK</sequence>
<dbReference type="NCBIfam" id="TIGR00065">
    <property type="entry name" value="ftsZ"/>
    <property type="match status" value="1"/>
</dbReference>
<dbReference type="FunFam" id="3.40.50.1440:FF:000001">
    <property type="entry name" value="Cell division protein FtsZ"/>
    <property type="match status" value="1"/>
</dbReference>
<evidence type="ECO:0000259" key="7">
    <source>
        <dbReference type="SMART" id="SM00864"/>
    </source>
</evidence>
<gene>
    <name evidence="4 9" type="primary">ftsZ</name>
    <name evidence="9" type="ORF">IAA97_08430</name>
</gene>
<dbReference type="SUPFAM" id="SSF55307">
    <property type="entry name" value="Tubulin C-terminal domain-like"/>
    <property type="match status" value="1"/>
</dbReference>
<organism evidence="9 10">
    <name type="scientific">Candidatus Ornithospirochaeta stercoripullorum</name>
    <dbReference type="NCBI Taxonomy" id="2840899"/>
    <lineage>
        <taxon>Bacteria</taxon>
        <taxon>Pseudomonadati</taxon>
        <taxon>Spirochaetota</taxon>
        <taxon>Spirochaetia</taxon>
        <taxon>Spirochaetales</taxon>
        <taxon>Spirochaetaceae</taxon>
        <taxon>Spirochaetaceae incertae sedis</taxon>
        <taxon>Candidatus Ornithospirochaeta</taxon>
    </lineage>
</organism>
<feature type="region of interest" description="Disordered" evidence="6">
    <location>
        <begin position="348"/>
        <end position="423"/>
    </location>
</feature>
<comment type="subcellular location">
    <subcellularLocation>
        <location evidence="4">Cytoplasm</location>
    </subcellularLocation>
    <text evidence="4">Assembles at midcell at the inner surface of the cytoplasmic membrane.</text>
</comment>
<feature type="binding site" evidence="4">
    <location>
        <position position="147"/>
    </location>
    <ligand>
        <name>GTP</name>
        <dbReference type="ChEBI" id="CHEBI:37565"/>
    </ligand>
</feature>
<protein>
    <recommendedName>
        <fullName evidence="4 5">Cell division protein FtsZ</fullName>
    </recommendedName>
</protein>
<dbReference type="PANTHER" id="PTHR30314:SF3">
    <property type="entry name" value="MITOCHONDRIAL DIVISION PROTEIN FSZA"/>
    <property type="match status" value="1"/>
</dbReference>
<comment type="similarity">
    <text evidence="1 4">Belongs to the FtsZ family.</text>
</comment>
<dbReference type="GO" id="GO:0005525">
    <property type="term" value="F:GTP binding"/>
    <property type="evidence" value="ECO:0007669"/>
    <property type="project" value="UniProtKB-UniRule"/>
</dbReference>
<dbReference type="SUPFAM" id="SSF52490">
    <property type="entry name" value="Tubulin nucleotide-binding domain-like"/>
    <property type="match status" value="1"/>
</dbReference>
<reference evidence="9" key="2">
    <citation type="journal article" date="2021" name="PeerJ">
        <title>Extensive microbial diversity within the chicken gut microbiome revealed by metagenomics and culture.</title>
        <authorList>
            <person name="Gilroy R."/>
            <person name="Ravi A."/>
            <person name="Getino M."/>
            <person name="Pursley I."/>
            <person name="Horton D.L."/>
            <person name="Alikhan N.F."/>
            <person name="Baker D."/>
            <person name="Gharbi K."/>
            <person name="Hall N."/>
            <person name="Watson M."/>
            <person name="Adriaenssens E.M."/>
            <person name="Foster-Nyarko E."/>
            <person name="Jarju S."/>
            <person name="Secka A."/>
            <person name="Antonio M."/>
            <person name="Oren A."/>
            <person name="Chaudhuri R.R."/>
            <person name="La Ragione R."/>
            <person name="Hildebrand F."/>
            <person name="Pallen M.J."/>
        </authorList>
    </citation>
    <scope>NUCLEOTIDE SEQUENCE</scope>
    <source>
        <strain evidence="9">7293</strain>
    </source>
</reference>
<accession>A0A9D9DZR4</accession>
<keyword evidence="2 4" id="KW-0547">Nucleotide-binding</keyword>
<proteinExistence type="inferred from homology"/>
<dbReference type="Proteomes" id="UP000823615">
    <property type="component" value="Unassembled WGS sequence"/>
</dbReference>
<dbReference type="InterPro" id="IPR008280">
    <property type="entry name" value="Tub_FtsZ_C"/>
</dbReference>
<name>A0A9D9DZR4_9SPIO</name>
<evidence type="ECO:0000313" key="9">
    <source>
        <dbReference type="EMBL" id="MBO8436989.1"/>
    </source>
</evidence>
<comment type="function">
    <text evidence="4">Essential cell division protein that forms a contractile ring structure (Z ring) at the future cell division site. The regulation of the ring assembly controls the timing and the location of cell division. One of the functions of the FtsZ ring is to recruit other cell division proteins to the septum to produce a new cell wall between the dividing cells. Binds GTP and shows GTPase activity.</text>
</comment>
<feature type="compositionally biased region" description="Polar residues" evidence="6">
    <location>
        <begin position="382"/>
        <end position="398"/>
    </location>
</feature>
<comment type="caution">
    <text evidence="9">The sequence shown here is derived from an EMBL/GenBank/DDBJ whole genome shotgun (WGS) entry which is preliminary data.</text>
</comment>
<feature type="binding site" evidence="4">
    <location>
        <position position="151"/>
    </location>
    <ligand>
        <name>GTP</name>
        <dbReference type="ChEBI" id="CHEBI:37565"/>
    </ligand>
</feature>
<dbReference type="GO" id="GO:0005737">
    <property type="term" value="C:cytoplasm"/>
    <property type="evidence" value="ECO:0007669"/>
    <property type="project" value="UniProtKB-SubCell"/>
</dbReference>
<keyword evidence="4" id="KW-0131">Cell cycle</keyword>
<dbReference type="InterPro" id="IPR024757">
    <property type="entry name" value="FtsZ_C"/>
</dbReference>
<evidence type="ECO:0000259" key="8">
    <source>
        <dbReference type="SMART" id="SM00865"/>
    </source>
</evidence>
<dbReference type="InterPro" id="IPR003008">
    <property type="entry name" value="Tubulin_FtsZ_GTPase"/>
</dbReference>
<keyword evidence="4" id="KW-0717">Septation</keyword>
<keyword evidence="3 4" id="KW-0342">GTP-binding</keyword>
<dbReference type="Gene3D" id="3.40.50.1440">
    <property type="entry name" value="Tubulin/FtsZ, GTPase domain"/>
    <property type="match status" value="1"/>
</dbReference>
<dbReference type="SMART" id="SM00864">
    <property type="entry name" value="Tubulin"/>
    <property type="match status" value="1"/>
</dbReference>
<feature type="binding site" evidence="4">
    <location>
        <begin position="29"/>
        <end position="33"/>
    </location>
    <ligand>
        <name>GTP</name>
        <dbReference type="ChEBI" id="CHEBI:37565"/>
    </ligand>
</feature>
<dbReference type="InterPro" id="IPR000158">
    <property type="entry name" value="Cell_div_FtsZ"/>
</dbReference>
<dbReference type="InterPro" id="IPR020805">
    <property type="entry name" value="Cell_div_FtsZ_CS"/>
</dbReference>
<dbReference type="GO" id="GO:0032153">
    <property type="term" value="C:cell division site"/>
    <property type="evidence" value="ECO:0007669"/>
    <property type="project" value="UniProtKB-UniRule"/>
</dbReference>
<dbReference type="PRINTS" id="PR00423">
    <property type="entry name" value="CELLDVISFTSZ"/>
</dbReference>
<evidence type="ECO:0000256" key="1">
    <source>
        <dbReference type="ARBA" id="ARBA00009690"/>
    </source>
</evidence>
<dbReference type="HAMAP" id="MF_00909">
    <property type="entry name" value="FtsZ"/>
    <property type="match status" value="1"/>
</dbReference>
<dbReference type="SMART" id="SM00865">
    <property type="entry name" value="Tubulin_C"/>
    <property type="match status" value="1"/>
</dbReference>
<evidence type="ECO:0000256" key="3">
    <source>
        <dbReference type="ARBA" id="ARBA00023134"/>
    </source>
</evidence>
<dbReference type="Pfam" id="PF12327">
    <property type="entry name" value="FtsZ_C"/>
    <property type="match status" value="1"/>
</dbReference>
<dbReference type="Gene3D" id="3.30.1330.20">
    <property type="entry name" value="Tubulin/FtsZ, C-terminal domain"/>
    <property type="match status" value="1"/>
</dbReference>
<evidence type="ECO:0000256" key="4">
    <source>
        <dbReference type="HAMAP-Rule" id="MF_00909"/>
    </source>
</evidence>
<dbReference type="InterPro" id="IPR036525">
    <property type="entry name" value="Tubulin/FtsZ_GTPase_sf"/>
</dbReference>
<dbReference type="GO" id="GO:0003924">
    <property type="term" value="F:GTPase activity"/>
    <property type="evidence" value="ECO:0007669"/>
    <property type="project" value="UniProtKB-UniRule"/>
</dbReference>
<dbReference type="GO" id="GO:0000917">
    <property type="term" value="P:division septum assembly"/>
    <property type="evidence" value="ECO:0007669"/>
    <property type="project" value="UniProtKB-KW"/>
</dbReference>
<keyword evidence="4" id="KW-0963">Cytoplasm</keyword>
<evidence type="ECO:0000256" key="5">
    <source>
        <dbReference type="NCBIfam" id="TIGR00065"/>
    </source>
</evidence>
<evidence type="ECO:0000256" key="2">
    <source>
        <dbReference type="ARBA" id="ARBA00022741"/>
    </source>
</evidence>
<dbReference type="AlphaFoldDB" id="A0A9D9DZR4"/>
<evidence type="ECO:0000313" key="10">
    <source>
        <dbReference type="Proteomes" id="UP000823615"/>
    </source>
</evidence>
<dbReference type="EMBL" id="JADIMT010000095">
    <property type="protein sequence ID" value="MBO8436989.1"/>
    <property type="molecule type" value="Genomic_DNA"/>
</dbReference>
<dbReference type="GO" id="GO:0043093">
    <property type="term" value="P:FtsZ-dependent cytokinesis"/>
    <property type="evidence" value="ECO:0007669"/>
    <property type="project" value="UniProtKB-UniRule"/>
</dbReference>
<dbReference type="Pfam" id="PF00091">
    <property type="entry name" value="Tubulin"/>
    <property type="match status" value="1"/>
</dbReference>